<organism evidence="2 3">
    <name type="scientific">Saitozyma podzolica</name>
    <dbReference type="NCBI Taxonomy" id="1890683"/>
    <lineage>
        <taxon>Eukaryota</taxon>
        <taxon>Fungi</taxon>
        <taxon>Dikarya</taxon>
        <taxon>Basidiomycota</taxon>
        <taxon>Agaricomycotina</taxon>
        <taxon>Tremellomycetes</taxon>
        <taxon>Tremellales</taxon>
        <taxon>Trimorphomycetaceae</taxon>
        <taxon>Saitozyma</taxon>
    </lineage>
</organism>
<dbReference type="GO" id="GO:0016853">
    <property type="term" value="F:isomerase activity"/>
    <property type="evidence" value="ECO:0007669"/>
    <property type="project" value="UniProtKB-KW"/>
</dbReference>
<evidence type="ECO:0000313" key="2">
    <source>
        <dbReference type="EMBL" id="RSH92410.1"/>
    </source>
</evidence>
<sequence length="235" mass="26489">MESADSLPKTSETFVDLPPSLKDLGASGKREKASSYSAAVDLKEIRAKHEREKAGSSEARQAEINRMQDDLRKLKKRAGDASDSDSDDSETRRKKRRAGPSYLEQELAKYSRGRGRAAAKAGNRRGRRDEEDDLLKEMSRFSSKVAQTEEDDTEVPDEAGEGTEEGLEVDDDVGWMRHRLTFVVDEKELTRRAEEEYSVIDPRAKARQLADEQRRDKESQRRGTRTAADVGRGAR</sequence>
<protein>
    <submittedName>
        <fullName evidence="2">Peptidyl-prolyl isomerase cwc27</fullName>
    </submittedName>
</protein>
<evidence type="ECO:0000256" key="1">
    <source>
        <dbReference type="SAM" id="MobiDB-lite"/>
    </source>
</evidence>
<feature type="compositionally biased region" description="Basic and acidic residues" evidence="1">
    <location>
        <begin position="41"/>
        <end position="80"/>
    </location>
</feature>
<keyword evidence="2" id="KW-0413">Isomerase</keyword>
<feature type="compositionally biased region" description="Basic residues" evidence="1">
    <location>
        <begin position="111"/>
        <end position="126"/>
    </location>
</feature>
<accession>A0A427YMX5</accession>
<feature type="compositionally biased region" description="Acidic residues" evidence="1">
    <location>
        <begin position="148"/>
        <end position="170"/>
    </location>
</feature>
<comment type="caution">
    <text evidence="2">The sequence shown here is derived from an EMBL/GenBank/DDBJ whole genome shotgun (WGS) entry which is preliminary data.</text>
</comment>
<feature type="region of interest" description="Disordered" evidence="1">
    <location>
        <begin position="1"/>
        <end position="170"/>
    </location>
</feature>
<dbReference type="OrthoDB" id="442970at2759"/>
<name>A0A427YMX5_9TREE</name>
<feature type="compositionally biased region" description="Basic and acidic residues" evidence="1">
    <location>
        <begin position="202"/>
        <end position="221"/>
    </location>
</feature>
<evidence type="ECO:0000313" key="3">
    <source>
        <dbReference type="Proteomes" id="UP000279259"/>
    </source>
</evidence>
<feature type="region of interest" description="Disordered" evidence="1">
    <location>
        <begin position="200"/>
        <end position="235"/>
    </location>
</feature>
<dbReference type="STRING" id="1890683.A0A427YMX5"/>
<dbReference type="AlphaFoldDB" id="A0A427YMX5"/>
<dbReference type="EMBL" id="RSCD01000006">
    <property type="protein sequence ID" value="RSH92410.1"/>
    <property type="molecule type" value="Genomic_DNA"/>
</dbReference>
<keyword evidence="3" id="KW-1185">Reference proteome</keyword>
<reference evidence="2 3" key="1">
    <citation type="submission" date="2018-11" db="EMBL/GenBank/DDBJ databases">
        <title>Genome sequence of Saitozyma podzolica DSM 27192.</title>
        <authorList>
            <person name="Aliyu H."/>
            <person name="Gorte O."/>
            <person name="Ochsenreither K."/>
        </authorList>
    </citation>
    <scope>NUCLEOTIDE SEQUENCE [LARGE SCALE GENOMIC DNA]</scope>
    <source>
        <strain evidence="2 3">DSM 27192</strain>
    </source>
</reference>
<proteinExistence type="predicted"/>
<dbReference type="Proteomes" id="UP000279259">
    <property type="component" value="Unassembled WGS sequence"/>
</dbReference>
<gene>
    <name evidence="2" type="primary">CWC27_2</name>
    <name evidence="2" type="ORF">EHS25_008825</name>
</gene>